<dbReference type="GO" id="GO:0140359">
    <property type="term" value="F:ABC-type transporter activity"/>
    <property type="evidence" value="ECO:0007669"/>
    <property type="project" value="InterPro"/>
</dbReference>
<dbReference type="Pfam" id="PF12698">
    <property type="entry name" value="ABC2_membrane_3"/>
    <property type="match status" value="1"/>
</dbReference>
<feature type="domain" description="ABC-2 type transporter transmembrane" evidence="7">
    <location>
        <begin position="28"/>
        <end position="376"/>
    </location>
</feature>
<evidence type="ECO:0000256" key="3">
    <source>
        <dbReference type="ARBA" id="ARBA00022692"/>
    </source>
</evidence>
<comment type="caution">
    <text evidence="8">The sequence shown here is derived from an EMBL/GenBank/DDBJ whole genome shotgun (WGS) entry which is preliminary data.</text>
</comment>
<evidence type="ECO:0000256" key="5">
    <source>
        <dbReference type="ARBA" id="ARBA00023136"/>
    </source>
</evidence>
<feature type="transmembrane region" description="Helical" evidence="6">
    <location>
        <begin position="305"/>
        <end position="327"/>
    </location>
</feature>
<evidence type="ECO:0000256" key="4">
    <source>
        <dbReference type="ARBA" id="ARBA00022989"/>
    </source>
</evidence>
<evidence type="ECO:0000256" key="1">
    <source>
        <dbReference type="ARBA" id="ARBA00004651"/>
    </source>
</evidence>
<dbReference type="AlphaFoldDB" id="A0A9X3CK53"/>
<feature type="transmembrane region" description="Helical" evidence="6">
    <location>
        <begin position="196"/>
        <end position="222"/>
    </location>
</feature>
<dbReference type="Proteomes" id="UP001155587">
    <property type="component" value="Unassembled WGS sequence"/>
</dbReference>
<dbReference type="EMBL" id="JAKRRY010000001">
    <property type="protein sequence ID" value="MCW8344679.1"/>
    <property type="molecule type" value="Genomic_DNA"/>
</dbReference>
<evidence type="ECO:0000256" key="2">
    <source>
        <dbReference type="ARBA" id="ARBA00022475"/>
    </source>
</evidence>
<dbReference type="InterPro" id="IPR051449">
    <property type="entry name" value="ABC-2_transporter_component"/>
</dbReference>
<comment type="subcellular location">
    <subcellularLocation>
        <location evidence="1">Cell membrane</location>
        <topology evidence="1">Multi-pass membrane protein</topology>
    </subcellularLocation>
</comment>
<dbReference type="PANTHER" id="PTHR30294">
    <property type="entry name" value="MEMBRANE COMPONENT OF ABC TRANSPORTER YHHJ-RELATED"/>
    <property type="match status" value="1"/>
</dbReference>
<dbReference type="Gene3D" id="3.40.1710.10">
    <property type="entry name" value="abc type-2 transporter like domain"/>
    <property type="match status" value="1"/>
</dbReference>
<protein>
    <submittedName>
        <fullName evidence="8">ABC transporter permease</fullName>
    </submittedName>
</protein>
<proteinExistence type="predicted"/>
<keyword evidence="4 6" id="KW-1133">Transmembrane helix</keyword>
<keyword evidence="3 6" id="KW-0812">Transmembrane</keyword>
<feature type="transmembrane region" description="Helical" evidence="6">
    <location>
        <begin position="275"/>
        <end position="298"/>
    </location>
</feature>
<keyword evidence="9" id="KW-1185">Reference proteome</keyword>
<feature type="transmembrane region" description="Helical" evidence="6">
    <location>
        <begin position="29"/>
        <end position="49"/>
    </location>
</feature>
<name>A0A9X3CK53_9VIBR</name>
<dbReference type="PANTHER" id="PTHR30294:SF47">
    <property type="entry name" value="INNER MEMBRANE TRANSPORT PERMEASE YHHJ"/>
    <property type="match status" value="1"/>
</dbReference>
<reference evidence="8" key="1">
    <citation type="submission" date="2022-02" db="EMBL/GenBank/DDBJ databases">
        <title>Vibrio sp. nov, a new bacterium isolated from seawater.</title>
        <authorList>
            <person name="Yuan Y."/>
        </authorList>
    </citation>
    <scope>NUCLEOTIDE SEQUENCE</scope>
    <source>
        <strain evidence="8">ZSDZ65</strain>
    </source>
</reference>
<evidence type="ECO:0000313" key="9">
    <source>
        <dbReference type="Proteomes" id="UP001155587"/>
    </source>
</evidence>
<dbReference type="GO" id="GO:0005886">
    <property type="term" value="C:plasma membrane"/>
    <property type="evidence" value="ECO:0007669"/>
    <property type="project" value="UniProtKB-SubCell"/>
</dbReference>
<keyword evidence="5 6" id="KW-0472">Membrane</keyword>
<sequence>MNQRSNTISPISSDGRHYNQWHILRHDKWLLSCLTWVPVILCFSIYWIFSQGIANNLPVGVVDLNKSTLSQKLIGNYNATSMLSIDHQYDDIQQAKSALVEGDIYAILYVPANFDKAITKSLTPQVTLFYNSQYLLVGRLINSAALQAQGTFNAQVGVLKALSKGNTTSLAAMGNAVTVRTQITPLFNISTNYAQFLVSAIIPAIWQIAIVSFTVLVLSANYRISGLSPWFGSTSIVGHLSRTLIPYFLWFLLQGSFFLIWFYDIIGWPMEGSWLVLFFAQVITTLACMIMACFFFFLTCDAARAMSFAGAFTAPSFAFMGITFPAADMTTLATAWRELLPISHYIEVQVSQASYGVTAIQSLAHLTPMVGYVIPLMLTVILIKKHMSKESQA</sequence>
<gene>
    <name evidence="8" type="ORF">MD535_01385</name>
</gene>
<evidence type="ECO:0000259" key="7">
    <source>
        <dbReference type="Pfam" id="PF12698"/>
    </source>
</evidence>
<feature type="transmembrane region" description="Helical" evidence="6">
    <location>
        <begin position="363"/>
        <end position="383"/>
    </location>
</feature>
<keyword evidence="2" id="KW-1003">Cell membrane</keyword>
<evidence type="ECO:0000256" key="6">
    <source>
        <dbReference type="SAM" id="Phobius"/>
    </source>
</evidence>
<dbReference type="InterPro" id="IPR013525">
    <property type="entry name" value="ABC2_TM"/>
</dbReference>
<evidence type="ECO:0000313" key="8">
    <source>
        <dbReference type="EMBL" id="MCW8344679.1"/>
    </source>
</evidence>
<organism evidence="8 9">
    <name type="scientific">Vibrio qingdaonensis</name>
    <dbReference type="NCBI Taxonomy" id="2829491"/>
    <lineage>
        <taxon>Bacteria</taxon>
        <taxon>Pseudomonadati</taxon>
        <taxon>Pseudomonadota</taxon>
        <taxon>Gammaproteobacteria</taxon>
        <taxon>Vibrionales</taxon>
        <taxon>Vibrionaceae</taxon>
        <taxon>Vibrio</taxon>
    </lineage>
</organism>
<dbReference type="RefSeq" id="WP_265673114.1">
    <property type="nucleotide sequence ID" value="NZ_JAKRRY010000001.1"/>
</dbReference>
<feature type="transmembrane region" description="Helical" evidence="6">
    <location>
        <begin position="243"/>
        <end position="263"/>
    </location>
</feature>
<accession>A0A9X3CK53</accession>